<protein>
    <submittedName>
        <fullName evidence="2">GNAT family N-acetyltransferase</fullName>
    </submittedName>
</protein>
<organism evidence="2 3">
    <name type="scientific">Alkalimonas collagenimarina</name>
    <dbReference type="NCBI Taxonomy" id="400390"/>
    <lineage>
        <taxon>Bacteria</taxon>
        <taxon>Pseudomonadati</taxon>
        <taxon>Pseudomonadota</taxon>
        <taxon>Gammaproteobacteria</taxon>
        <taxon>Alkalimonas</taxon>
    </lineage>
</organism>
<dbReference type="PROSITE" id="PS51186">
    <property type="entry name" value="GNAT"/>
    <property type="match status" value="1"/>
</dbReference>
<dbReference type="CDD" id="cd04301">
    <property type="entry name" value="NAT_SF"/>
    <property type="match status" value="1"/>
</dbReference>
<gene>
    <name evidence="2" type="ORF">Q3O60_09185</name>
</gene>
<dbReference type="Pfam" id="PF00583">
    <property type="entry name" value="Acetyltransf_1"/>
    <property type="match status" value="1"/>
</dbReference>
<evidence type="ECO:0000313" key="3">
    <source>
        <dbReference type="Proteomes" id="UP001231616"/>
    </source>
</evidence>
<sequence length="190" mass="22040">MRILNSLRWLVGLVVKEYLIFDIYKYDLLGIKEPPSVPAPYKLSQLESTDEILISEDTDLRKCHSAINADSRGFGIWKNNLLLGVCWIWSGEYYKKKRNFLPLKSDEAELVFLSVAKSARGEGLAKLLIQHASYYTKQNQYNKIYARIWHSNTPSIRSFQNAGWFKHSKVIQIHVKGISKPLRFTKIFSQ</sequence>
<comment type="caution">
    <text evidence="2">The sequence shown here is derived from an EMBL/GenBank/DDBJ whole genome shotgun (WGS) entry which is preliminary data.</text>
</comment>
<dbReference type="InterPro" id="IPR016181">
    <property type="entry name" value="Acyl_CoA_acyltransferase"/>
</dbReference>
<dbReference type="InterPro" id="IPR000182">
    <property type="entry name" value="GNAT_dom"/>
</dbReference>
<dbReference type="EMBL" id="JAUZVZ010000011">
    <property type="protein sequence ID" value="MDP4536362.1"/>
    <property type="molecule type" value="Genomic_DNA"/>
</dbReference>
<feature type="domain" description="N-acetyltransferase" evidence="1">
    <location>
        <begin position="36"/>
        <end position="185"/>
    </location>
</feature>
<reference evidence="2 3" key="1">
    <citation type="submission" date="2023-08" db="EMBL/GenBank/DDBJ databases">
        <authorList>
            <person name="Joshi A."/>
            <person name="Thite S."/>
        </authorList>
    </citation>
    <scope>NUCLEOTIDE SEQUENCE [LARGE SCALE GENOMIC DNA]</scope>
    <source>
        <strain evidence="2 3">AC40</strain>
    </source>
</reference>
<dbReference type="Proteomes" id="UP001231616">
    <property type="component" value="Unassembled WGS sequence"/>
</dbReference>
<dbReference type="RefSeq" id="WP_305893628.1">
    <property type="nucleotide sequence ID" value="NZ_JAUZVZ010000011.1"/>
</dbReference>
<dbReference type="SUPFAM" id="SSF55729">
    <property type="entry name" value="Acyl-CoA N-acyltransferases (Nat)"/>
    <property type="match status" value="1"/>
</dbReference>
<name>A0ABT9GZ78_9GAMM</name>
<proteinExistence type="predicted"/>
<dbReference type="Gene3D" id="3.40.630.30">
    <property type="match status" value="1"/>
</dbReference>
<evidence type="ECO:0000259" key="1">
    <source>
        <dbReference type="PROSITE" id="PS51186"/>
    </source>
</evidence>
<accession>A0ABT9GZ78</accession>
<evidence type="ECO:0000313" key="2">
    <source>
        <dbReference type="EMBL" id="MDP4536362.1"/>
    </source>
</evidence>
<keyword evidence="3" id="KW-1185">Reference proteome</keyword>